<comment type="caution">
    <text evidence="2">The sequence shown here is derived from an EMBL/GenBank/DDBJ whole genome shotgun (WGS) entry which is preliminary data.</text>
</comment>
<evidence type="ECO:0008006" key="4">
    <source>
        <dbReference type="Google" id="ProtNLM"/>
    </source>
</evidence>
<keyword evidence="1" id="KW-0812">Transmembrane</keyword>
<proteinExistence type="predicted"/>
<evidence type="ECO:0000256" key="1">
    <source>
        <dbReference type="SAM" id="Phobius"/>
    </source>
</evidence>
<feature type="transmembrane region" description="Helical" evidence="1">
    <location>
        <begin position="60"/>
        <end position="82"/>
    </location>
</feature>
<reference evidence="2 3" key="1">
    <citation type="submission" date="2021-06" db="EMBL/GenBank/DDBJ databases">
        <title>Caerostris extrusa draft genome.</title>
        <authorList>
            <person name="Kono N."/>
            <person name="Arakawa K."/>
        </authorList>
    </citation>
    <scope>NUCLEOTIDE SEQUENCE [LARGE SCALE GENOMIC DNA]</scope>
</reference>
<sequence>MQTLSTTSELRGRGDRWCTDFIFGNSILTQNPENLNMKDTDKFLTDFPKAETPYDFWMDILIKMLIVIGVFILLLMWQIHVFKVAEDQRRNGEETPEVKKEGESGLN</sequence>
<dbReference type="AlphaFoldDB" id="A0AAV4MB10"/>
<keyword evidence="1" id="KW-0472">Membrane</keyword>
<gene>
    <name evidence="2" type="ORF">CEXT_301261</name>
</gene>
<protein>
    <recommendedName>
        <fullName evidence="4">ATP synthase F0 subunit 8</fullName>
    </recommendedName>
</protein>
<keyword evidence="3" id="KW-1185">Reference proteome</keyword>
<evidence type="ECO:0000313" key="3">
    <source>
        <dbReference type="Proteomes" id="UP001054945"/>
    </source>
</evidence>
<evidence type="ECO:0000313" key="2">
    <source>
        <dbReference type="EMBL" id="GIX69579.1"/>
    </source>
</evidence>
<organism evidence="2 3">
    <name type="scientific">Caerostris extrusa</name>
    <name type="common">Bark spider</name>
    <name type="synonym">Caerostris bankana</name>
    <dbReference type="NCBI Taxonomy" id="172846"/>
    <lineage>
        <taxon>Eukaryota</taxon>
        <taxon>Metazoa</taxon>
        <taxon>Ecdysozoa</taxon>
        <taxon>Arthropoda</taxon>
        <taxon>Chelicerata</taxon>
        <taxon>Arachnida</taxon>
        <taxon>Araneae</taxon>
        <taxon>Araneomorphae</taxon>
        <taxon>Entelegynae</taxon>
        <taxon>Araneoidea</taxon>
        <taxon>Araneidae</taxon>
        <taxon>Caerostris</taxon>
    </lineage>
</organism>
<name>A0AAV4MB10_CAEEX</name>
<dbReference type="Proteomes" id="UP001054945">
    <property type="component" value="Unassembled WGS sequence"/>
</dbReference>
<keyword evidence="1" id="KW-1133">Transmembrane helix</keyword>
<accession>A0AAV4MB10</accession>
<dbReference type="EMBL" id="BPLR01019598">
    <property type="protein sequence ID" value="GIX69579.1"/>
    <property type="molecule type" value="Genomic_DNA"/>
</dbReference>